<dbReference type="Proteomes" id="UP000005555">
    <property type="component" value="Unassembled WGS sequence"/>
</dbReference>
<accession>Q1YPH2</accession>
<comment type="caution">
    <text evidence="3">The sequence shown here is derived from an EMBL/GenBank/DDBJ whole genome shotgun (WGS) entry which is preliminary data.</text>
</comment>
<gene>
    <name evidence="3" type="ORF">GB2207_02820</name>
</gene>
<evidence type="ECO:0000313" key="3">
    <source>
        <dbReference type="EMBL" id="EAS46063.1"/>
    </source>
</evidence>
<sequence length="99" mass="10352">MKKHHVLLIATLATLGLTACDSGNSPEEGAVSGVGVEDTTMSDANSDAMTNSIENAADDAINIIEDTVDEASNNVDQLMEDMSSDTESDLSDAMGKMEK</sequence>
<evidence type="ECO:0000313" key="4">
    <source>
        <dbReference type="Proteomes" id="UP000005555"/>
    </source>
</evidence>
<organism evidence="3 4">
    <name type="scientific">gamma proteobacterium HTCC2207</name>
    <dbReference type="NCBI Taxonomy" id="314287"/>
    <lineage>
        <taxon>Bacteria</taxon>
        <taxon>Pseudomonadati</taxon>
        <taxon>Pseudomonadota</taxon>
        <taxon>Gammaproteobacteria</taxon>
        <taxon>Cellvibrionales</taxon>
        <taxon>Porticoccaceae</taxon>
        <taxon>SAR92 clade</taxon>
    </lineage>
</organism>
<evidence type="ECO:0000256" key="2">
    <source>
        <dbReference type="SAM" id="SignalP"/>
    </source>
</evidence>
<dbReference type="AlphaFoldDB" id="Q1YPH2"/>
<reference evidence="3 4" key="1">
    <citation type="submission" date="2006-03" db="EMBL/GenBank/DDBJ databases">
        <authorList>
            <person name="Giovannoni S.J."/>
            <person name="Cho J.-C."/>
            <person name="Ferriera S."/>
            <person name="Johnson J."/>
            <person name="Kravitz S."/>
            <person name="Halpern A."/>
            <person name="Remington K."/>
            <person name="Beeson K."/>
            <person name="Tran B."/>
            <person name="Rogers Y.-H."/>
            <person name="Friedman R."/>
            <person name="Venter J.C."/>
        </authorList>
    </citation>
    <scope>NUCLEOTIDE SEQUENCE [LARGE SCALE GENOMIC DNA]</scope>
    <source>
        <strain evidence="3 4">HTCC2207</strain>
    </source>
</reference>
<feature type="region of interest" description="Disordered" evidence="1">
    <location>
        <begin position="19"/>
        <end position="46"/>
    </location>
</feature>
<proteinExistence type="predicted"/>
<protein>
    <submittedName>
        <fullName evidence="3">Uncharacterized protein</fullName>
    </submittedName>
</protein>
<feature type="signal peptide" evidence="2">
    <location>
        <begin position="1"/>
        <end position="19"/>
    </location>
</feature>
<feature type="compositionally biased region" description="Acidic residues" evidence="1">
    <location>
        <begin position="80"/>
        <end position="90"/>
    </location>
</feature>
<dbReference type="OrthoDB" id="9935232at2"/>
<evidence type="ECO:0000256" key="1">
    <source>
        <dbReference type="SAM" id="MobiDB-lite"/>
    </source>
</evidence>
<dbReference type="HOGENOM" id="CLU_2316238_0_0_6"/>
<dbReference type="PROSITE" id="PS51257">
    <property type="entry name" value="PROKAR_LIPOPROTEIN"/>
    <property type="match status" value="1"/>
</dbReference>
<keyword evidence="4" id="KW-1185">Reference proteome</keyword>
<name>Q1YPH2_9GAMM</name>
<dbReference type="EMBL" id="AAPI01000010">
    <property type="protein sequence ID" value="EAS46063.1"/>
    <property type="molecule type" value="Genomic_DNA"/>
</dbReference>
<feature type="chain" id="PRO_5004197714" evidence="2">
    <location>
        <begin position="20"/>
        <end position="99"/>
    </location>
</feature>
<keyword evidence="2" id="KW-0732">Signal</keyword>
<feature type="region of interest" description="Disordered" evidence="1">
    <location>
        <begin position="80"/>
        <end position="99"/>
    </location>
</feature>